<comment type="caution">
    <text evidence="2">The sequence shown here is derived from an EMBL/GenBank/DDBJ whole genome shotgun (WGS) entry which is preliminary data.</text>
</comment>
<dbReference type="RefSeq" id="WP_126598615.1">
    <property type="nucleotide sequence ID" value="NZ_BIFQ01000001.1"/>
</dbReference>
<evidence type="ECO:0000256" key="1">
    <source>
        <dbReference type="SAM" id="MobiDB-lite"/>
    </source>
</evidence>
<protein>
    <submittedName>
        <fullName evidence="2">Uncharacterized protein</fullName>
    </submittedName>
</protein>
<dbReference type="Proteomes" id="UP000287224">
    <property type="component" value="Unassembled WGS sequence"/>
</dbReference>
<gene>
    <name evidence="2" type="ORF">KDAU_47220</name>
</gene>
<dbReference type="EMBL" id="BIFQ01000001">
    <property type="protein sequence ID" value="GCE07393.1"/>
    <property type="molecule type" value="Genomic_DNA"/>
</dbReference>
<proteinExistence type="predicted"/>
<reference evidence="3" key="1">
    <citation type="submission" date="2018-12" db="EMBL/GenBank/DDBJ databases">
        <title>Tengunoibacter tsumagoiensis gen. nov., sp. nov., Dictyobacter kobayashii sp. nov., D. alpinus sp. nov., and D. joshuensis sp. nov. and description of Dictyobacteraceae fam. nov. within the order Ktedonobacterales isolated from Tengu-no-mugimeshi.</title>
        <authorList>
            <person name="Wang C.M."/>
            <person name="Zheng Y."/>
            <person name="Sakai Y."/>
            <person name="Toyoda A."/>
            <person name="Minakuchi Y."/>
            <person name="Abe K."/>
            <person name="Yokota A."/>
            <person name="Yabe S."/>
        </authorList>
    </citation>
    <scope>NUCLEOTIDE SEQUENCE [LARGE SCALE GENOMIC DNA]</scope>
    <source>
        <strain evidence="3">S-27</strain>
    </source>
</reference>
<feature type="region of interest" description="Disordered" evidence="1">
    <location>
        <begin position="51"/>
        <end position="73"/>
    </location>
</feature>
<evidence type="ECO:0000313" key="3">
    <source>
        <dbReference type="Proteomes" id="UP000287224"/>
    </source>
</evidence>
<sequence length="124" mass="13575">MTQTREHEAMPGAAARAELIASVAGGQLGTWVGLATRRLLQATQTLRDGASQMGASVTSETTKQASAGGQLPPTMERAEVLVERLGQWSQEAGVQTQKTLARLWEDTEDMYMEAQDMRARWKKL</sequence>
<name>A0A401ZKL8_9CHLR</name>
<organism evidence="2 3">
    <name type="scientific">Dictyobacter aurantiacus</name>
    <dbReference type="NCBI Taxonomy" id="1936993"/>
    <lineage>
        <taxon>Bacteria</taxon>
        <taxon>Bacillati</taxon>
        <taxon>Chloroflexota</taxon>
        <taxon>Ktedonobacteria</taxon>
        <taxon>Ktedonobacterales</taxon>
        <taxon>Dictyobacteraceae</taxon>
        <taxon>Dictyobacter</taxon>
    </lineage>
</organism>
<feature type="compositionally biased region" description="Polar residues" evidence="1">
    <location>
        <begin position="53"/>
        <end position="67"/>
    </location>
</feature>
<evidence type="ECO:0000313" key="2">
    <source>
        <dbReference type="EMBL" id="GCE07393.1"/>
    </source>
</evidence>
<dbReference type="AlphaFoldDB" id="A0A401ZKL8"/>
<accession>A0A401ZKL8</accession>
<keyword evidence="3" id="KW-1185">Reference proteome</keyword>